<keyword evidence="4" id="KW-0479">Metal-binding</keyword>
<evidence type="ECO:0000256" key="5">
    <source>
        <dbReference type="ARBA" id="ARBA00022842"/>
    </source>
</evidence>
<dbReference type="CDD" id="cd00685">
    <property type="entry name" value="Trans_IPPS_HT"/>
    <property type="match status" value="1"/>
</dbReference>
<gene>
    <name evidence="7" type="ORF">V0U79_02745</name>
</gene>
<keyword evidence="8" id="KW-1185">Reference proteome</keyword>
<evidence type="ECO:0000313" key="7">
    <source>
        <dbReference type="EMBL" id="MEE2525268.1"/>
    </source>
</evidence>
<dbReference type="InterPro" id="IPR000092">
    <property type="entry name" value="Polyprenyl_synt"/>
</dbReference>
<reference evidence="7 8" key="1">
    <citation type="submission" date="2024-01" db="EMBL/GenBank/DDBJ databases">
        <title>Hyphobacterium bacterium isolated from marine sediment.</title>
        <authorList>
            <person name="Zhao S."/>
        </authorList>
    </citation>
    <scope>NUCLEOTIDE SEQUENCE [LARGE SCALE GENOMIC DNA]</scope>
    <source>
        <strain evidence="8">HN65</strain>
    </source>
</reference>
<accession>A0ABU7LN10</accession>
<dbReference type="InterPro" id="IPR008949">
    <property type="entry name" value="Isoprenoid_synthase_dom_sf"/>
</dbReference>
<keyword evidence="5" id="KW-0460">Magnesium</keyword>
<dbReference type="SFLD" id="SFLDS00005">
    <property type="entry name" value="Isoprenoid_Synthase_Type_I"/>
    <property type="match status" value="1"/>
</dbReference>
<evidence type="ECO:0000256" key="3">
    <source>
        <dbReference type="ARBA" id="ARBA00022679"/>
    </source>
</evidence>
<comment type="similarity">
    <text evidence="2 6">Belongs to the FPP/GGPP synthase family.</text>
</comment>
<dbReference type="PANTHER" id="PTHR12001">
    <property type="entry name" value="GERANYLGERANYL PYROPHOSPHATE SYNTHASE"/>
    <property type="match status" value="1"/>
</dbReference>
<dbReference type="InterPro" id="IPR033749">
    <property type="entry name" value="Polyprenyl_synt_CS"/>
</dbReference>
<keyword evidence="3 6" id="KW-0808">Transferase</keyword>
<dbReference type="PROSITE" id="PS00723">
    <property type="entry name" value="POLYPRENYL_SYNTHASE_1"/>
    <property type="match status" value="1"/>
</dbReference>
<dbReference type="Pfam" id="PF00348">
    <property type="entry name" value="polyprenyl_synt"/>
    <property type="match status" value="1"/>
</dbReference>
<evidence type="ECO:0000256" key="4">
    <source>
        <dbReference type="ARBA" id="ARBA00022723"/>
    </source>
</evidence>
<comment type="caution">
    <text evidence="7">The sequence shown here is derived from an EMBL/GenBank/DDBJ whole genome shotgun (WGS) entry which is preliminary data.</text>
</comment>
<evidence type="ECO:0000256" key="2">
    <source>
        <dbReference type="ARBA" id="ARBA00006706"/>
    </source>
</evidence>
<dbReference type="RefSeq" id="WP_330198342.1">
    <property type="nucleotide sequence ID" value="NZ_JAZDRP010000002.1"/>
</dbReference>
<protein>
    <submittedName>
        <fullName evidence="7">Polyprenyl synthetase family protein</fullName>
    </submittedName>
</protein>
<evidence type="ECO:0000313" key="8">
    <source>
        <dbReference type="Proteomes" id="UP001354971"/>
    </source>
</evidence>
<name>A0ABU7LN10_9PROT</name>
<dbReference type="EMBL" id="JAZDRP010000002">
    <property type="protein sequence ID" value="MEE2525268.1"/>
    <property type="molecule type" value="Genomic_DNA"/>
</dbReference>
<dbReference type="SUPFAM" id="SSF48576">
    <property type="entry name" value="Terpenoid synthases"/>
    <property type="match status" value="1"/>
</dbReference>
<organism evidence="7 8">
    <name type="scientific">Hyphobacterium lacteum</name>
    <dbReference type="NCBI Taxonomy" id="3116575"/>
    <lineage>
        <taxon>Bacteria</taxon>
        <taxon>Pseudomonadati</taxon>
        <taxon>Pseudomonadota</taxon>
        <taxon>Alphaproteobacteria</taxon>
        <taxon>Maricaulales</taxon>
        <taxon>Maricaulaceae</taxon>
        <taxon>Hyphobacterium</taxon>
    </lineage>
</organism>
<evidence type="ECO:0000256" key="1">
    <source>
        <dbReference type="ARBA" id="ARBA00001946"/>
    </source>
</evidence>
<evidence type="ECO:0000256" key="6">
    <source>
        <dbReference type="RuleBase" id="RU004466"/>
    </source>
</evidence>
<sequence length="311" mass="33311">MRAVNALILERMGSPVPLIPKLAKYLVEAGGKRVRPLVTIAAAKMIGYSGDAHLKLAAAVEFIHTATLLHDDVVDESDLRRGKKAANLVWGNAPSVLVGDFLFARAFMLMVDAGSMDALHSLSRASSIIAEGEVRQLAAKGDIAASIGSYMEIIEAKTAALFASAAEVSAIVADRPQADITALDTYGRELGLAFQLVDDALDYGGLSKDLGKNTGDDFREGKITLPVVIALQNGDETEKRFWSRVMTDGEQDDSDFDTAMELLEKHGALKATLAMAEEKAQIAKDALSGFPDNEWKSALEELADFVVSRAS</sequence>
<dbReference type="Gene3D" id="1.10.600.10">
    <property type="entry name" value="Farnesyl Diphosphate Synthase"/>
    <property type="match status" value="1"/>
</dbReference>
<dbReference type="Proteomes" id="UP001354971">
    <property type="component" value="Unassembled WGS sequence"/>
</dbReference>
<comment type="cofactor">
    <cofactor evidence="1">
        <name>Mg(2+)</name>
        <dbReference type="ChEBI" id="CHEBI:18420"/>
    </cofactor>
</comment>
<dbReference type="PANTHER" id="PTHR12001:SF69">
    <property type="entry name" value="ALL TRANS-POLYPRENYL-DIPHOSPHATE SYNTHASE PDSS1"/>
    <property type="match status" value="1"/>
</dbReference>
<proteinExistence type="inferred from homology"/>